<dbReference type="RefSeq" id="WP_149300847.1">
    <property type="nucleotide sequence ID" value="NZ_VTWH01000003.1"/>
</dbReference>
<dbReference type="InterPro" id="IPR038084">
    <property type="entry name" value="PduO/GlcC-like_sf"/>
</dbReference>
<dbReference type="InterPro" id="IPR005624">
    <property type="entry name" value="PduO/GlcC-like"/>
</dbReference>
<dbReference type="PANTHER" id="PTHR34309:SF10">
    <property type="entry name" value="SLR1406 PROTEIN"/>
    <property type="match status" value="1"/>
</dbReference>
<dbReference type="PANTHER" id="PTHR34309">
    <property type="entry name" value="SLR1406 PROTEIN"/>
    <property type="match status" value="1"/>
</dbReference>
<keyword evidence="2" id="KW-1185">Reference proteome</keyword>
<dbReference type="Pfam" id="PF03928">
    <property type="entry name" value="HbpS-like"/>
    <property type="match status" value="1"/>
</dbReference>
<dbReference type="Proteomes" id="UP000324738">
    <property type="component" value="Unassembled WGS sequence"/>
</dbReference>
<organism evidence="1 2">
    <name type="scientific">Aureimonas fodinaquatilis</name>
    <dbReference type="NCBI Taxonomy" id="2565783"/>
    <lineage>
        <taxon>Bacteria</taxon>
        <taxon>Pseudomonadati</taxon>
        <taxon>Pseudomonadota</taxon>
        <taxon>Alphaproteobacteria</taxon>
        <taxon>Hyphomicrobiales</taxon>
        <taxon>Aurantimonadaceae</taxon>
        <taxon>Aureimonas</taxon>
    </lineage>
</organism>
<dbReference type="EMBL" id="VTWH01000003">
    <property type="protein sequence ID" value="KAA0969563.1"/>
    <property type="molecule type" value="Genomic_DNA"/>
</dbReference>
<accession>A0A5B0DT31</accession>
<dbReference type="SUPFAM" id="SSF143744">
    <property type="entry name" value="GlcG-like"/>
    <property type="match status" value="1"/>
</dbReference>
<dbReference type="OrthoDB" id="9815788at2"/>
<evidence type="ECO:0000313" key="1">
    <source>
        <dbReference type="EMBL" id="KAA0969563.1"/>
    </source>
</evidence>
<comment type="caution">
    <text evidence="1">The sequence shown here is derived from an EMBL/GenBank/DDBJ whole genome shotgun (WGS) entry which is preliminary data.</text>
</comment>
<evidence type="ECO:0000313" key="2">
    <source>
        <dbReference type="Proteomes" id="UP000324738"/>
    </source>
</evidence>
<reference evidence="1 2" key="1">
    <citation type="submission" date="2019-08" db="EMBL/GenBank/DDBJ databases">
        <title>Aureimonas fodiniaquatilis sp. nov., isolated from a coal mine wastewater.</title>
        <authorList>
            <person name="Kim W."/>
        </authorList>
    </citation>
    <scope>NUCLEOTIDE SEQUENCE [LARGE SCALE GENOMIC DNA]</scope>
    <source>
        <strain evidence="1 2">CAU 1482</strain>
    </source>
</reference>
<dbReference type="InterPro" id="IPR052517">
    <property type="entry name" value="GlcG_carb_metab_protein"/>
</dbReference>
<proteinExistence type="predicted"/>
<gene>
    <name evidence="1" type="ORF">FPY71_13615</name>
</gene>
<protein>
    <submittedName>
        <fullName evidence="1">Heme-binding protein</fullName>
    </submittedName>
</protein>
<sequence>MTSLDLSTSDQIADGVLAAGKARSAQPLTVAVLDAGGHVVVMKRGDGSGILRCEIAYGKAWGALGMGLPSRVLAQRAPSAQGFFTAIASASQGRLIPVPGGVLVRNAQGRIIGAVGVSGDTSDMDEECAVEAIAAAGLKADTGG</sequence>
<dbReference type="Gene3D" id="3.30.450.150">
    <property type="entry name" value="Haem-degrading domain"/>
    <property type="match status" value="1"/>
</dbReference>
<dbReference type="AlphaFoldDB" id="A0A5B0DT31"/>
<name>A0A5B0DT31_9HYPH</name>